<feature type="compositionally biased region" description="Low complexity" evidence="11">
    <location>
        <begin position="424"/>
        <end position="457"/>
    </location>
</feature>
<keyword evidence="15" id="KW-1185">Reference proteome</keyword>
<keyword evidence="8 10" id="KW-0472">Membrane</keyword>
<dbReference type="GO" id="GO:0012507">
    <property type="term" value="C:ER to Golgi transport vesicle membrane"/>
    <property type="evidence" value="ECO:0007669"/>
    <property type="project" value="TreeGrafter"/>
</dbReference>
<dbReference type="EMBL" id="LFZN01000192">
    <property type="protein sequence ID" value="KXS95932.1"/>
    <property type="molecule type" value="Genomic_DNA"/>
</dbReference>
<dbReference type="Gene3D" id="1.25.40.1030">
    <property type="match status" value="1"/>
</dbReference>
<dbReference type="GO" id="GO:0070971">
    <property type="term" value="C:endoplasmic reticulum exit site"/>
    <property type="evidence" value="ECO:0007669"/>
    <property type="project" value="TreeGrafter"/>
</dbReference>
<feature type="compositionally biased region" description="Low complexity" evidence="11">
    <location>
        <begin position="1912"/>
        <end position="1933"/>
    </location>
</feature>
<feature type="compositionally biased region" description="Polar residues" evidence="11">
    <location>
        <begin position="1687"/>
        <end position="1701"/>
    </location>
</feature>
<keyword evidence="7 10" id="KW-0072">Autophagy</keyword>
<dbReference type="Proteomes" id="UP000070133">
    <property type="component" value="Unassembled WGS sequence"/>
</dbReference>
<feature type="compositionally biased region" description="Polar residues" evidence="11">
    <location>
        <begin position="717"/>
        <end position="730"/>
    </location>
</feature>
<feature type="compositionally biased region" description="Basic and acidic residues" evidence="11">
    <location>
        <begin position="1775"/>
        <end position="1804"/>
    </location>
</feature>
<dbReference type="GO" id="GO:0007030">
    <property type="term" value="P:Golgi organization"/>
    <property type="evidence" value="ECO:0007669"/>
    <property type="project" value="TreeGrafter"/>
</dbReference>
<dbReference type="GO" id="GO:0070973">
    <property type="term" value="P:protein localization to endoplasmic reticulum exit site"/>
    <property type="evidence" value="ECO:0007669"/>
    <property type="project" value="TreeGrafter"/>
</dbReference>
<keyword evidence="5 10" id="KW-0931">ER-Golgi transport</keyword>
<evidence type="ECO:0000313" key="15">
    <source>
        <dbReference type="Proteomes" id="UP000070133"/>
    </source>
</evidence>
<feature type="compositionally biased region" description="Polar residues" evidence="11">
    <location>
        <begin position="551"/>
        <end position="565"/>
    </location>
</feature>
<comment type="function">
    <text evidence="9 10">Involved in the initiation of assembly of the COPII coat required for the formation of transport vesicles from the endoplasmic reticulum (ER) and the selection of cargo molecules. Also involved in autophagy.</text>
</comment>
<feature type="region of interest" description="Disordered" evidence="11">
    <location>
        <begin position="1"/>
        <end position="156"/>
    </location>
</feature>
<feature type="compositionally biased region" description="Polar residues" evidence="11">
    <location>
        <begin position="951"/>
        <end position="963"/>
    </location>
</feature>
<feature type="compositionally biased region" description="Polar residues" evidence="11">
    <location>
        <begin position="96"/>
        <end position="116"/>
    </location>
</feature>
<evidence type="ECO:0000259" key="13">
    <source>
        <dbReference type="Pfam" id="PF12932"/>
    </source>
</evidence>
<evidence type="ECO:0000256" key="5">
    <source>
        <dbReference type="ARBA" id="ARBA00022892"/>
    </source>
</evidence>
<dbReference type="GO" id="GO:0016192">
    <property type="term" value="P:vesicle-mediated transport"/>
    <property type="evidence" value="ECO:0007669"/>
    <property type="project" value="UniProtKB-KW"/>
</dbReference>
<evidence type="ECO:0000313" key="14">
    <source>
        <dbReference type="EMBL" id="KXS95932.1"/>
    </source>
</evidence>
<feature type="compositionally biased region" description="Acidic residues" evidence="11">
    <location>
        <begin position="489"/>
        <end position="501"/>
    </location>
</feature>
<name>A0A139H0I6_9PEZI</name>
<evidence type="ECO:0000256" key="9">
    <source>
        <dbReference type="ARBA" id="ARBA00024687"/>
    </source>
</evidence>
<dbReference type="STRING" id="321146.A0A139H0I6"/>
<reference evidence="14 15" key="1">
    <citation type="submission" date="2015-07" db="EMBL/GenBank/DDBJ databases">
        <title>Comparative genomics of the Sigatoka disease complex on banana suggests a link between parallel evolutionary changes in Pseudocercospora fijiensis and Pseudocercospora eumusae and increased virulence on the banana host.</title>
        <authorList>
            <person name="Chang T.-C."/>
            <person name="Salvucci A."/>
            <person name="Crous P.W."/>
            <person name="Stergiopoulos I."/>
        </authorList>
    </citation>
    <scope>NUCLEOTIDE SEQUENCE [LARGE SCALE GENOMIC DNA]</scope>
    <source>
        <strain evidence="14 15">CBS 114824</strain>
    </source>
</reference>
<evidence type="ECO:0000256" key="4">
    <source>
        <dbReference type="ARBA" id="ARBA00022824"/>
    </source>
</evidence>
<dbReference type="InterPro" id="IPR024340">
    <property type="entry name" value="Sec16_CCD"/>
</dbReference>
<evidence type="ECO:0000256" key="10">
    <source>
        <dbReference type="RuleBase" id="RU364101"/>
    </source>
</evidence>
<dbReference type="FunFam" id="1.25.40.1030:FF:000008">
    <property type="entry name" value="Protein transport protein sec16"/>
    <property type="match status" value="1"/>
</dbReference>
<evidence type="ECO:0000256" key="11">
    <source>
        <dbReference type="SAM" id="MobiDB-lite"/>
    </source>
</evidence>
<feature type="compositionally biased region" description="Polar residues" evidence="11">
    <location>
        <begin position="903"/>
        <end position="932"/>
    </location>
</feature>
<keyword evidence="3 10" id="KW-0813">Transport</keyword>
<feature type="compositionally biased region" description="Polar residues" evidence="11">
    <location>
        <begin position="511"/>
        <end position="536"/>
    </location>
</feature>
<feature type="compositionally biased region" description="Polar residues" evidence="11">
    <location>
        <begin position="1756"/>
        <end position="1774"/>
    </location>
</feature>
<feature type="region of interest" description="Disordered" evidence="11">
    <location>
        <begin position="1563"/>
        <end position="2007"/>
    </location>
</feature>
<dbReference type="GO" id="GO:0006914">
    <property type="term" value="P:autophagy"/>
    <property type="evidence" value="ECO:0007669"/>
    <property type="project" value="UniProtKB-KW"/>
</dbReference>
<feature type="region of interest" description="Disordered" evidence="11">
    <location>
        <begin position="234"/>
        <end position="258"/>
    </location>
</feature>
<dbReference type="InterPro" id="IPR024298">
    <property type="entry name" value="Sec16_Sec23-bd"/>
</dbReference>
<comment type="similarity">
    <text evidence="2 10">Belongs to the SEC16 family.</text>
</comment>
<feature type="compositionally biased region" description="Basic and acidic residues" evidence="11">
    <location>
        <begin position="311"/>
        <end position="324"/>
    </location>
</feature>
<dbReference type="PANTHER" id="PTHR13402">
    <property type="entry name" value="RGPR-RELATED"/>
    <property type="match status" value="1"/>
</dbReference>
<proteinExistence type="inferred from homology"/>
<dbReference type="OrthoDB" id="8918678at2759"/>
<feature type="compositionally biased region" description="Polar residues" evidence="11">
    <location>
        <begin position="1620"/>
        <end position="1629"/>
    </location>
</feature>
<feature type="compositionally biased region" description="Low complexity" evidence="11">
    <location>
        <begin position="1646"/>
        <end position="1659"/>
    </location>
</feature>
<comment type="caution">
    <text evidence="14">The sequence shown here is derived from an EMBL/GenBank/DDBJ whole genome shotgun (WGS) entry which is preliminary data.</text>
</comment>
<feature type="compositionally biased region" description="Pro residues" evidence="11">
    <location>
        <begin position="806"/>
        <end position="817"/>
    </location>
</feature>
<dbReference type="GO" id="GO:0015031">
    <property type="term" value="P:protein transport"/>
    <property type="evidence" value="ECO:0007669"/>
    <property type="project" value="UniProtKB-KW"/>
</dbReference>
<evidence type="ECO:0000256" key="8">
    <source>
        <dbReference type="ARBA" id="ARBA00023136"/>
    </source>
</evidence>
<feature type="compositionally biased region" description="Low complexity" evidence="11">
    <location>
        <begin position="818"/>
        <end position="844"/>
    </location>
</feature>
<feature type="region of interest" description="Disordered" evidence="11">
    <location>
        <begin position="1525"/>
        <end position="1545"/>
    </location>
</feature>
<evidence type="ECO:0000256" key="6">
    <source>
        <dbReference type="ARBA" id="ARBA00022927"/>
    </source>
</evidence>
<feature type="compositionally biased region" description="Gly residues" evidence="11">
    <location>
        <begin position="1805"/>
        <end position="1819"/>
    </location>
</feature>
<protein>
    <recommendedName>
        <fullName evidence="10">Protein transport protein sec16</fullName>
    </recommendedName>
</protein>
<dbReference type="CDD" id="cd09233">
    <property type="entry name" value="ACE1-Sec16-like"/>
    <property type="match status" value="1"/>
</dbReference>
<feature type="compositionally biased region" description="Polar residues" evidence="11">
    <location>
        <begin position="849"/>
        <end position="863"/>
    </location>
</feature>
<evidence type="ECO:0000256" key="7">
    <source>
        <dbReference type="ARBA" id="ARBA00023006"/>
    </source>
</evidence>
<evidence type="ECO:0000256" key="2">
    <source>
        <dbReference type="ARBA" id="ARBA00005927"/>
    </source>
</evidence>
<feature type="compositionally biased region" description="Low complexity" evidence="11">
    <location>
        <begin position="1876"/>
        <end position="1899"/>
    </location>
</feature>
<feature type="compositionally biased region" description="Basic and acidic residues" evidence="11">
    <location>
        <begin position="1847"/>
        <end position="1860"/>
    </location>
</feature>
<feature type="domain" description="Sec16 Sec23-binding" evidence="12">
    <location>
        <begin position="1178"/>
        <end position="1474"/>
    </location>
</feature>
<dbReference type="GO" id="GO:0005789">
    <property type="term" value="C:endoplasmic reticulum membrane"/>
    <property type="evidence" value="ECO:0007669"/>
    <property type="project" value="UniProtKB-SubCell"/>
</dbReference>
<feature type="compositionally biased region" description="Low complexity" evidence="11">
    <location>
        <begin position="1704"/>
        <end position="1722"/>
    </location>
</feature>
<gene>
    <name evidence="14" type="ORF">AC578_7985</name>
</gene>
<evidence type="ECO:0000256" key="1">
    <source>
        <dbReference type="ARBA" id="ARBA00004397"/>
    </source>
</evidence>
<feature type="compositionally biased region" description="Polar residues" evidence="11">
    <location>
        <begin position="787"/>
        <end position="804"/>
    </location>
</feature>
<feature type="domain" description="Sec16 central conserved" evidence="13">
    <location>
        <begin position="1004"/>
        <end position="1123"/>
    </location>
</feature>
<keyword evidence="6 10" id="KW-0653">Protein transport</keyword>
<evidence type="ECO:0000256" key="3">
    <source>
        <dbReference type="ARBA" id="ARBA00022448"/>
    </source>
</evidence>
<accession>A0A139H0I6</accession>
<feature type="region of interest" description="Disordered" evidence="11">
    <location>
        <begin position="475"/>
        <end position="937"/>
    </location>
</feature>
<keyword evidence="4 10" id="KW-0256">Endoplasmic reticulum</keyword>
<dbReference type="Pfam" id="PF12931">
    <property type="entry name" value="TPR_Sec16"/>
    <property type="match status" value="1"/>
</dbReference>
<feature type="region of interest" description="Disordered" evidence="11">
    <location>
        <begin position="1474"/>
        <end position="1509"/>
    </location>
</feature>
<comment type="subcellular location">
    <subcellularLocation>
        <location evidence="1">Endoplasmic reticulum membrane</location>
        <topology evidence="1">Peripheral membrane protein</topology>
        <orientation evidence="1">Cytoplasmic side</orientation>
    </subcellularLocation>
</comment>
<feature type="compositionally biased region" description="Pro residues" evidence="11">
    <location>
        <begin position="738"/>
        <end position="753"/>
    </location>
</feature>
<feature type="compositionally biased region" description="Basic and acidic residues" evidence="11">
    <location>
        <begin position="866"/>
        <end position="876"/>
    </location>
</feature>
<feature type="region of interest" description="Disordered" evidence="11">
    <location>
        <begin position="302"/>
        <end position="457"/>
    </location>
</feature>
<dbReference type="PANTHER" id="PTHR13402:SF6">
    <property type="entry name" value="SECRETORY 16, ISOFORM I"/>
    <property type="match status" value="1"/>
</dbReference>
<evidence type="ECO:0000259" key="12">
    <source>
        <dbReference type="Pfam" id="PF12931"/>
    </source>
</evidence>
<feature type="compositionally biased region" description="Polar residues" evidence="11">
    <location>
        <begin position="656"/>
        <end position="667"/>
    </location>
</feature>
<sequence length="2007" mass="212171">MSDDAYPDFGSAWTSAPAPALSNKSTTDPAALVPGEGAWNPAQRPDSHARHARTISTASELEFYDRFPQPTPEKPRPQPHAESMQHVQEDDGESAESPSRKQSITVQTNIRPTSEVITPEHMSQLPNTESDVEGSMNGRASTQAPVLDSDDEPLTAIDQIDAETPIFRQGDSAPAQELQLETDMPASPHDHMWIGTPGMQTPVATDLNFETELGKSQQRLQEAALEYEHQGEATAMEEAVDEAPSAPLLEDPEAPPTVQDARQDATMEVIGEDSVSDEFDGAAAPNQPAPKARTHIEQIERSFTTNFTELPKTEAREKEHEIKTSIDAGWPAAGDDKTFGDLLDDEHSTPVQTTSTDPFPPVDPVSKPAHDAWGSTAKDDAFDFLGEQEVTATAESQQSKGHRRKDTWGGLGSDETFGELVGASSLTTEEPSLSSTIPVATAEEAPTMAAPATGMADQADEDMAAAFAAALGDDDLLDDGALDPSSFFGDDDDGFLDDELLSDSVPAPPLQNVQQASKELQRNASPYMPQTAQQSVPRAPQADPYAAAPLQLSQSHGRSAGTPTTGLYDVYNQGAPLQQPQQPPQRPSAQSAQSFVDKAKGGYQSPYDLPMDVVKQPRQRPRQAPSTSQAAPTPPPRSSSISSQNEHPLLARPPTAGSQPVSLTPPLSSGLVPAPPPNTATGSAVAPKSTPRTSNASGFFEDLPMTARPRARPSGAYTPQPQAGMLQQQPLRGLAPSVQPPQRPQAPPTPAQQPYPGLSQPERLPLLPDQPTAPTPIQTPSAPHINQRYSPNSLPGPSQTQNRFSPAPPSGQAPPPASRYSPAPAAQAAAKKYGPAPTTSAPATHPGIQHSQSHAFAPRTSSPLAYHEKPLAHDIARSAPSLPSSPPKSIGGRASPAIMSPERATSSSYSPIDQRGPSANITSPPQRPQTESPPAAMKVSKYAAPLPPDQATVTGIQTSTNPSGPGPNLASFLPHRREFSRDLNFVPPSDQHAQDPLQRWKGQPIFHWGDSGAVTTSFPKQTPFYAAGHGLPSIKCTPGSISVEQATTFMPIDEINAKFPGPLPLKAKKKKDVAAWMATKIAALEQRAQHIGMDFQTEPHLKKRTEEKLTLWRIMKVFVENDGKLEGDKKIEDELRAVLLPNLSQMSQVADLQSPIATMKGADAIHADSVDKAVVFQLRQALLEGQRERAVWLAEEKKMWGHAMLIASTLGPEIWKQVIQSFVRSQVKTVGSDARSLAALYQVFAGNAEECVDELVPPSAREGRQMVSKTGSAIASNPLEGLDQWQETLGMIAGNRTPTDVHSLLALGKLLAGYDRAEAAHSCFLFARQLARHTGNDDAEATFVLIGANGSELGHDLDAVILTEIYEWASSLAIQRPEYIAHLQSWKLVHAQQLAASGLKSKASNYCDHITAAYQSTTKPSPYYHPTFTQTVADLSAFLSQTPQTDSKGLLSKGAMNKVTSKTSSWFTKFVSGDDDHSSNASGGGPGSEVFGMVNADSPDLSRRGSGEGLYSAMLGGNAVPSYGQPAMSTPFQQPPFAPTSAPSKYAPSAGAVNGGKYAPLAAGNKSMPAGEPQRASSERRYAPAPSPRPSSGGLDVARPEANRAVSDYGVPYMSDSRRGSAQYSSSGSYEPRPALVEQSSANNYQTVASQQSAAPAVQGFDSPVPAFEGGTGPDLDDTVQDPENGGSHSQSNADSYQPSPTVGYEPPSSGYGYEPPSYQPYEPEPEAEEAEHKPRRKMMDDDDDDDLVARAAAVKSSTPATNTSANQSSTMSKSEADRIAEEAFRKAAEADAARDSAPKEGKKGWFGGVGLGGGGWFGGKKDTSMPQSAPNKPIKAKLGEENSFYFDKDLGKWVNKKDPQSAQTAAAATPPPPKGGASRVASAAMGPPSGPPSRVSSGVGLGGAAPPGPPSTSGSPQLGQGPPSGPPSRIGTPAGGSDSGAMPLNPAIAALNGTGPPSKPPSRPPTSMSNASSLDDLLGEPTARKAGGTVKSKKKGGRYVDVMQAK</sequence>
<feature type="region of interest" description="Disordered" evidence="11">
    <location>
        <begin position="946"/>
        <end position="965"/>
    </location>
</feature>
<organism evidence="14 15">
    <name type="scientific">Pseudocercospora eumusae</name>
    <dbReference type="NCBI Taxonomy" id="321146"/>
    <lineage>
        <taxon>Eukaryota</taxon>
        <taxon>Fungi</taxon>
        <taxon>Dikarya</taxon>
        <taxon>Ascomycota</taxon>
        <taxon>Pezizomycotina</taxon>
        <taxon>Dothideomycetes</taxon>
        <taxon>Dothideomycetidae</taxon>
        <taxon>Mycosphaerellales</taxon>
        <taxon>Mycosphaerellaceae</taxon>
        <taxon>Pseudocercospora</taxon>
    </lineage>
</organism>
<dbReference type="Pfam" id="PF12932">
    <property type="entry name" value="Sec16"/>
    <property type="match status" value="1"/>
</dbReference>
<feature type="compositionally biased region" description="Polar residues" evidence="11">
    <location>
        <begin position="390"/>
        <end position="399"/>
    </location>
</feature>